<dbReference type="EMBL" id="OD000911">
    <property type="protein sequence ID" value="CAD7399807.1"/>
    <property type="molecule type" value="Genomic_DNA"/>
</dbReference>
<gene>
    <name evidence="2" type="ORF">TPSB3V08_LOCUS2321</name>
</gene>
<name>A0A7R9GYW9_TIMPO</name>
<organism evidence="2">
    <name type="scientific">Timema poppense</name>
    <name type="common">Walking stick</name>
    <dbReference type="NCBI Taxonomy" id="170557"/>
    <lineage>
        <taxon>Eukaryota</taxon>
        <taxon>Metazoa</taxon>
        <taxon>Ecdysozoa</taxon>
        <taxon>Arthropoda</taxon>
        <taxon>Hexapoda</taxon>
        <taxon>Insecta</taxon>
        <taxon>Pterygota</taxon>
        <taxon>Neoptera</taxon>
        <taxon>Polyneoptera</taxon>
        <taxon>Phasmatodea</taxon>
        <taxon>Timematodea</taxon>
        <taxon>Timematoidea</taxon>
        <taxon>Timematidae</taxon>
        <taxon>Timema</taxon>
    </lineage>
</organism>
<evidence type="ECO:0000256" key="1">
    <source>
        <dbReference type="SAM" id="Phobius"/>
    </source>
</evidence>
<protein>
    <submittedName>
        <fullName evidence="2">Uncharacterized protein</fullName>
    </submittedName>
</protein>
<sequence length="122" mass="13260">MSTFPADKVVVKDRNSELSLPLSKKLLLSNPEDDVSRGGLYINLREFVCGWGAAFINIAVTFPVSKLIFRQLKLFGTPLVVCHTLVGAIQTLMAVASLSQDAAMLGCVVVFLSDLESETQGW</sequence>
<proteinExistence type="predicted"/>
<keyword evidence="1" id="KW-0472">Membrane</keyword>
<feature type="transmembrane region" description="Helical" evidence="1">
    <location>
        <begin position="47"/>
        <end position="69"/>
    </location>
</feature>
<keyword evidence="1" id="KW-0812">Transmembrane</keyword>
<keyword evidence="1" id="KW-1133">Transmembrane helix</keyword>
<reference evidence="2" key="1">
    <citation type="submission" date="2020-11" db="EMBL/GenBank/DDBJ databases">
        <authorList>
            <person name="Tran Van P."/>
        </authorList>
    </citation>
    <scope>NUCLEOTIDE SEQUENCE</scope>
</reference>
<feature type="transmembrane region" description="Helical" evidence="1">
    <location>
        <begin position="75"/>
        <end position="96"/>
    </location>
</feature>
<evidence type="ECO:0000313" key="2">
    <source>
        <dbReference type="EMBL" id="CAD7399807.1"/>
    </source>
</evidence>
<dbReference type="AlphaFoldDB" id="A0A7R9GYW9"/>
<accession>A0A7R9GYW9</accession>